<dbReference type="PROSITE" id="PS00917">
    <property type="entry name" value="ASN_GLN_ASE_2"/>
    <property type="match status" value="1"/>
</dbReference>
<evidence type="ECO:0000259" key="10">
    <source>
        <dbReference type="Pfam" id="PF17763"/>
    </source>
</evidence>
<comment type="catalytic activity">
    <reaction evidence="4">
        <text>L-asparagine + H2O = L-aspartate + NH4(+)</text>
        <dbReference type="Rhea" id="RHEA:21016"/>
        <dbReference type="ChEBI" id="CHEBI:15377"/>
        <dbReference type="ChEBI" id="CHEBI:28938"/>
        <dbReference type="ChEBI" id="CHEBI:29991"/>
        <dbReference type="ChEBI" id="CHEBI:58048"/>
        <dbReference type="EC" id="3.5.1.1"/>
    </reaction>
</comment>
<dbReference type="SFLD" id="SFLDS00057">
    <property type="entry name" value="Glutaminase/Asparaginase"/>
    <property type="match status" value="1"/>
</dbReference>
<dbReference type="Gene3D" id="3.40.50.40">
    <property type="match status" value="1"/>
</dbReference>
<dbReference type="EC" id="3.5.1.1" evidence="2"/>
<dbReference type="PANTHER" id="PTHR11707:SF28">
    <property type="entry name" value="60 KDA LYSOPHOSPHOLIPASE"/>
    <property type="match status" value="1"/>
</dbReference>
<evidence type="ECO:0000256" key="5">
    <source>
        <dbReference type="PIRSR" id="PIRSR001220-1"/>
    </source>
</evidence>
<dbReference type="InterPro" id="IPR040919">
    <property type="entry name" value="Asparaginase_C"/>
</dbReference>
<dbReference type="InterPro" id="IPR006034">
    <property type="entry name" value="Asparaginase/glutaminase-like"/>
</dbReference>
<evidence type="ECO:0000313" key="12">
    <source>
        <dbReference type="Proteomes" id="UP000095544"/>
    </source>
</evidence>
<dbReference type="PROSITE" id="PS00144">
    <property type="entry name" value="ASN_GLN_ASE_1"/>
    <property type="match status" value="1"/>
</dbReference>
<evidence type="ECO:0000256" key="7">
    <source>
        <dbReference type="PROSITE-ProRule" id="PRU10099"/>
    </source>
</evidence>
<keyword evidence="3 11" id="KW-0378">Hydrolase</keyword>
<dbReference type="PROSITE" id="PS51257">
    <property type="entry name" value="PROKAR_LIPOPROTEIN"/>
    <property type="match status" value="1"/>
</dbReference>
<dbReference type="InterPro" id="IPR036152">
    <property type="entry name" value="Asp/glu_Ase-like_sf"/>
</dbReference>
<reference evidence="11 12" key="1">
    <citation type="submission" date="2015-09" db="EMBL/GenBank/DDBJ databases">
        <authorList>
            <consortium name="Pathogen Informatics"/>
        </authorList>
    </citation>
    <scope>NUCLEOTIDE SEQUENCE [LARGE SCALE GENOMIC DNA]</scope>
    <source>
        <strain evidence="11 12">2789STDY5834876</strain>
    </source>
</reference>
<feature type="binding site" evidence="6">
    <location>
        <position position="54"/>
    </location>
    <ligand>
        <name>substrate</name>
    </ligand>
</feature>
<dbReference type="PROSITE" id="PS51732">
    <property type="entry name" value="ASN_GLN_ASE_3"/>
    <property type="match status" value="1"/>
</dbReference>
<dbReference type="InterPro" id="IPR027474">
    <property type="entry name" value="L-asparaginase_N"/>
</dbReference>
<accession>A0A174IEQ2</accession>
<organism evidence="11 12">
    <name type="scientific">Faecalicatena contorta</name>
    <dbReference type="NCBI Taxonomy" id="39482"/>
    <lineage>
        <taxon>Bacteria</taxon>
        <taxon>Bacillati</taxon>
        <taxon>Bacillota</taxon>
        <taxon>Clostridia</taxon>
        <taxon>Lachnospirales</taxon>
        <taxon>Lachnospiraceae</taxon>
        <taxon>Faecalicatena</taxon>
    </lineage>
</organism>
<feature type="active site" evidence="7">
    <location>
        <position position="12"/>
    </location>
</feature>
<evidence type="ECO:0000256" key="8">
    <source>
        <dbReference type="PROSITE-ProRule" id="PRU10100"/>
    </source>
</evidence>
<dbReference type="RefSeq" id="WP_055154426.1">
    <property type="nucleotide sequence ID" value="NZ_CYZU01000037.1"/>
</dbReference>
<dbReference type="InterPro" id="IPR027473">
    <property type="entry name" value="L-asparaginase_C"/>
</dbReference>
<dbReference type="InterPro" id="IPR041725">
    <property type="entry name" value="L-asparaginase_I"/>
</dbReference>
<evidence type="ECO:0000256" key="4">
    <source>
        <dbReference type="ARBA" id="ARBA00049366"/>
    </source>
</evidence>
<dbReference type="InterPro" id="IPR037152">
    <property type="entry name" value="L-asparaginase_N_sf"/>
</dbReference>
<dbReference type="AlphaFoldDB" id="A0A174IEQ2"/>
<dbReference type="Pfam" id="PF00710">
    <property type="entry name" value="Asparaginase"/>
    <property type="match status" value="1"/>
</dbReference>
<dbReference type="GO" id="GO:0006520">
    <property type="term" value="P:amino acid metabolic process"/>
    <property type="evidence" value="ECO:0007669"/>
    <property type="project" value="InterPro"/>
</dbReference>
<dbReference type="PIRSF" id="PIRSF001220">
    <property type="entry name" value="L-ASNase_gatD"/>
    <property type="match status" value="1"/>
</dbReference>
<dbReference type="Gene3D" id="3.40.50.1170">
    <property type="entry name" value="L-asparaginase, N-terminal domain"/>
    <property type="match status" value="1"/>
</dbReference>
<protein>
    <recommendedName>
        <fullName evidence="2">asparaginase</fullName>
        <ecNumber evidence="2">3.5.1.1</ecNumber>
    </recommendedName>
</protein>
<evidence type="ECO:0000259" key="9">
    <source>
        <dbReference type="Pfam" id="PF00710"/>
    </source>
</evidence>
<dbReference type="PRINTS" id="PR00139">
    <property type="entry name" value="ASNGLNASE"/>
</dbReference>
<evidence type="ECO:0000313" key="11">
    <source>
        <dbReference type="EMBL" id="CUO83535.1"/>
    </source>
</evidence>
<feature type="active site" evidence="8">
    <location>
        <position position="85"/>
    </location>
</feature>
<dbReference type="InterPro" id="IPR020827">
    <property type="entry name" value="Asparaginase/glutaminase_AS1"/>
</dbReference>
<feature type="domain" description="L-asparaginase N-terminal" evidence="9">
    <location>
        <begin position="3"/>
        <end position="184"/>
    </location>
</feature>
<feature type="active site" description="O-isoaspartyl threonine intermediate" evidence="5">
    <location>
        <position position="12"/>
    </location>
</feature>
<evidence type="ECO:0000256" key="1">
    <source>
        <dbReference type="ARBA" id="ARBA00010518"/>
    </source>
</evidence>
<sequence length="331" mass="37403">MKKLLLIATGGTIACQDSGRGLTSKIGAKALLQYIPDIARRYELKIMQIYNIDSPDIQPHHWEKLVREIRENYDEYIGFVIIHGTDTLAFTSSALSYMIQNSRKPIVVTGSQYPIDHEKTDGVKNLADSCIFAAESGMPGVYVVFNGKVMFGNHVKKIKSKSYDAFYSVNYPDIATVEDGMVVKHKRIADPCMPVNFTECVEDKIFILKFYPGIRPAYFSFIKDTFKAVVIEGYGVAGIPAEFIPLLQEWNEYGIEMVVTSQSMYEGTDLEVYSVGRAITNKFHVMQGCDMTLEAVWTKLMYILSSTTKTEEIRKKFYASVQEDWSANISN</sequence>
<dbReference type="Pfam" id="PF17763">
    <property type="entry name" value="Asparaginase_C"/>
    <property type="match status" value="1"/>
</dbReference>
<dbReference type="SUPFAM" id="SSF53774">
    <property type="entry name" value="Glutaminase/Asparaginase"/>
    <property type="match status" value="1"/>
</dbReference>
<gene>
    <name evidence="11" type="primary">ansA_3</name>
    <name evidence="11" type="ORF">ERS852491_03460</name>
</gene>
<dbReference type="EMBL" id="CYZU01000037">
    <property type="protein sequence ID" value="CUO83535.1"/>
    <property type="molecule type" value="Genomic_DNA"/>
</dbReference>
<dbReference type="OrthoDB" id="9788068at2"/>
<evidence type="ECO:0000256" key="6">
    <source>
        <dbReference type="PIRSR" id="PIRSR001220-2"/>
    </source>
</evidence>
<dbReference type="GO" id="GO:0004067">
    <property type="term" value="F:asparaginase activity"/>
    <property type="evidence" value="ECO:0007669"/>
    <property type="project" value="UniProtKB-UniRule"/>
</dbReference>
<dbReference type="InterPro" id="IPR006033">
    <property type="entry name" value="AsnA_fam"/>
</dbReference>
<dbReference type="STRING" id="39482.ERS852491_03460"/>
<dbReference type="PIRSF" id="PIRSF500176">
    <property type="entry name" value="L_ASNase"/>
    <property type="match status" value="1"/>
</dbReference>
<dbReference type="SMART" id="SM00870">
    <property type="entry name" value="Asparaginase"/>
    <property type="match status" value="1"/>
</dbReference>
<feature type="domain" description="Asparaginase/glutaminase C-terminal" evidence="10">
    <location>
        <begin position="204"/>
        <end position="317"/>
    </location>
</feature>
<evidence type="ECO:0000256" key="2">
    <source>
        <dbReference type="ARBA" id="ARBA00012920"/>
    </source>
</evidence>
<dbReference type="FunFam" id="3.40.50.1170:FF:000001">
    <property type="entry name" value="L-asparaginase 2"/>
    <property type="match status" value="1"/>
</dbReference>
<dbReference type="PANTHER" id="PTHR11707">
    <property type="entry name" value="L-ASPARAGINASE"/>
    <property type="match status" value="1"/>
</dbReference>
<dbReference type="NCBIfam" id="TIGR00519">
    <property type="entry name" value="asnASE_I"/>
    <property type="match status" value="1"/>
</dbReference>
<feature type="binding site" evidence="6">
    <location>
        <begin position="85"/>
        <end position="86"/>
    </location>
    <ligand>
        <name>substrate</name>
    </ligand>
</feature>
<comment type="similarity">
    <text evidence="1">Belongs to the asparaginase 1 family.</text>
</comment>
<dbReference type="CDD" id="cd08963">
    <property type="entry name" value="L-asparaginase_I"/>
    <property type="match status" value="1"/>
</dbReference>
<dbReference type="InterPro" id="IPR027475">
    <property type="entry name" value="Asparaginase/glutaminase_AS2"/>
</dbReference>
<proteinExistence type="inferred from homology"/>
<name>A0A174IEQ2_9FIRM</name>
<evidence type="ECO:0000256" key="3">
    <source>
        <dbReference type="ARBA" id="ARBA00022801"/>
    </source>
</evidence>
<dbReference type="Proteomes" id="UP000095544">
    <property type="component" value="Unassembled WGS sequence"/>
</dbReference>